<keyword evidence="3" id="KW-1185">Reference proteome</keyword>
<dbReference type="PROSITE" id="PS51278">
    <property type="entry name" value="GATASE_TYPE_2"/>
    <property type="match status" value="1"/>
</dbReference>
<dbReference type="InterPro" id="IPR052373">
    <property type="entry name" value="Gamma-glu_amide_hydrolase"/>
</dbReference>
<dbReference type="InterPro" id="IPR017932">
    <property type="entry name" value="GATase_2_dom"/>
</dbReference>
<reference evidence="2" key="1">
    <citation type="submission" date="2021-06" db="EMBL/GenBank/DDBJ databases">
        <title>Complete genome sequence of Nocardioides sp. G188.</title>
        <authorList>
            <person name="Im W.-T."/>
        </authorList>
    </citation>
    <scope>NUCLEOTIDE SEQUENCE</scope>
    <source>
        <strain evidence="2">G188</strain>
    </source>
</reference>
<dbReference type="GO" id="GO:0052699">
    <property type="term" value="P:ergothioneine biosynthetic process"/>
    <property type="evidence" value="ECO:0007669"/>
    <property type="project" value="InterPro"/>
</dbReference>
<evidence type="ECO:0000259" key="1">
    <source>
        <dbReference type="PROSITE" id="PS51278"/>
    </source>
</evidence>
<protein>
    <submittedName>
        <fullName evidence="2">Ergothioneine biosynthesis protein EgtC</fullName>
    </submittedName>
</protein>
<feature type="domain" description="Glutamine amidotransferase type-2" evidence="1">
    <location>
        <begin position="2"/>
        <end position="245"/>
    </location>
</feature>
<evidence type="ECO:0000313" key="3">
    <source>
        <dbReference type="Proteomes" id="UP000683575"/>
    </source>
</evidence>
<dbReference type="KEGG" id="nps:KRR39_12855"/>
<name>A0A975SWA2_9ACTN</name>
<dbReference type="Proteomes" id="UP000683575">
    <property type="component" value="Chromosome"/>
</dbReference>
<dbReference type="InterPro" id="IPR017808">
    <property type="entry name" value="EgtC"/>
</dbReference>
<organism evidence="2 3">
    <name type="scientific">Nocardioides panacis</name>
    <dbReference type="NCBI Taxonomy" id="2849501"/>
    <lineage>
        <taxon>Bacteria</taxon>
        <taxon>Bacillati</taxon>
        <taxon>Actinomycetota</taxon>
        <taxon>Actinomycetes</taxon>
        <taxon>Propionibacteriales</taxon>
        <taxon>Nocardioidaceae</taxon>
        <taxon>Nocardioides</taxon>
    </lineage>
</organism>
<dbReference type="PANTHER" id="PTHR43187:SF2">
    <property type="entry name" value="GAMMA-GLUTAMYL-HERCYNYLCYSTEINE SULFOXIDE HYDROLASE"/>
    <property type="match status" value="1"/>
</dbReference>
<dbReference type="RefSeq" id="WP_216937416.1">
    <property type="nucleotide sequence ID" value="NZ_CP077062.1"/>
</dbReference>
<proteinExistence type="predicted"/>
<dbReference type="AlphaFoldDB" id="A0A975SWA2"/>
<dbReference type="PANTHER" id="PTHR43187">
    <property type="entry name" value="GLUTAMINE AMIDOTRANSFERASE DUG3-RELATED"/>
    <property type="match status" value="1"/>
</dbReference>
<gene>
    <name evidence="2" type="primary">egtC</name>
    <name evidence="2" type="ORF">KRR39_12855</name>
</gene>
<dbReference type="CDD" id="cd01908">
    <property type="entry name" value="YafJ"/>
    <property type="match status" value="1"/>
</dbReference>
<dbReference type="EMBL" id="CP077062">
    <property type="protein sequence ID" value="QWZ06474.1"/>
    <property type="molecule type" value="Genomic_DNA"/>
</dbReference>
<accession>A0A975SWA2</accession>
<dbReference type="Pfam" id="PF13522">
    <property type="entry name" value="GATase_6"/>
    <property type="match status" value="1"/>
</dbReference>
<sequence>MCRHLAYLGVPRTLASLVIAPEHALYEQSWAPRQQRHGTVNVDGFGVGWYVDRVEPVRYRRAQPIWTDASFASLAPTVATSCAVAAVRSATAGTSADEGAAAPFTHDRWLFSHNGRLHDWTTARKALAAQAADVPDTRVGVDSALLFGLALARWQAGQPLAVGLAGAARAVLGHGGGRLTMLASDGTSVAGVVVGEPMHVLATSDGTVIASEPHDDDPGWREVADLTAVHVGPEGLTETPIEELA</sequence>
<evidence type="ECO:0000313" key="2">
    <source>
        <dbReference type="EMBL" id="QWZ06474.1"/>
    </source>
</evidence>
<dbReference type="NCBIfam" id="TIGR03442">
    <property type="entry name" value="ergothioneine biosynthesis protein EgtC"/>
    <property type="match status" value="1"/>
</dbReference>